<evidence type="ECO:0000313" key="5">
    <source>
        <dbReference type="EMBL" id="APE43848.1"/>
    </source>
</evidence>
<dbReference type="GO" id="GO:0003700">
    <property type="term" value="F:DNA-binding transcription factor activity"/>
    <property type="evidence" value="ECO:0007669"/>
    <property type="project" value="TreeGrafter"/>
</dbReference>
<reference evidence="5 6" key="1">
    <citation type="submission" date="2016-11" db="EMBL/GenBank/DDBJ databases">
        <title>Complete genome sequence of Sulfitobacter sp. AM1-D1, a toxic bacteria associated with marine dinoflagellate Alexandrium minutum in East China Sea.</title>
        <authorList>
            <person name="Yang Q."/>
            <person name="Zhang X."/>
            <person name="Tian X."/>
        </authorList>
    </citation>
    <scope>NUCLEOTIDE SEQUENCE [LARGE SCALE GENOMIC DNA]</scope>
    <source>
        <strain evidence="5 6">AM1-D1</strain>
    </source>
</reference>
<evidence type="ECO:0000313" key="6">
    <source>
        <dbReference type="Proteomes" id="UP000181897"/>
    </source>
</evidence>
<evidence type="ECO:0000256" key="1">
    <source>
        <dbReference type="ARBA" id="ARBA00023015"/>
    </source>
</evidence>
<evidence type="ECO:0000259" key="4">
    <source>
        <dbReference type="PROSITE" id="PS50943"/>
    </source>
</evidence>
<evidence type="ECO:0000256" key="2">
    <source>
        <dbReference type="ARBA" id="ARBA00023125"/>
    </source>
</evidence>
<keyword evidence="1" id="KW-0805">Transcription regulation</keyword>
<dbReference type="InterPro" id="IPR018653">
    <property type="entry name" value="ScfR_C"/>
</dbReference>
<dbReference type="CDD" id="cd00093">
    <property type="entry name" value="HTH_XRE"/>
    <property type="match status" value="1"/>
</dbReference>
<dbReference type="EMBL" id="CP018076">
    <property type="protein sequence ID" value="APE43848.1"/>
    <property type="molecule type" value="Genomic_DNA"/>
</dbReference>
<proteinExistence type="predicted"/>
<gene>
    <name evidence="5" type="ORF">BOO69_10800</name>
</gene>
<dbReference type="PANTHER" id="PTHR46797:SF23">
    <property type="entry name" value="HTH-TYPE TRANSCRIPTIONAL REGULATOR SUTR"/>
    <property type="match status" value="1"/>
</dbReference>
<dbReference type="InterPro" id="IPR001387">
    <property type="entry name" value="Cro/C1-type_HTH"/>
</dbReference>
<dbReference type="GO" id="GO:0005829">
    <property type="term" value="C:cytosol"/>
    <property type="evidence" value="ECO:0007669"/>
    <property type="project" value="TreeGrafter"/>
</dbReference>
<accession>A0A1J0WI42</accession>
<dbReference type="SMART" id="SM00530">
    <property type="entry name" value="HTH_XRE"/>
    <property type="match status" value="1"/>
</dbReference>
<organism evidence="5 6">
    <name type="scientific">Sulfitobacter alexandrii</name>
    <dbReference type="NCBI Taxonomy" id="1917485"/>
    <lineage>
        <taxon>Bacteria</taxon>
        <taxon>Pseudomonadati</taxon>
        <taxon>Pseudomonadota</taxon>
        <taxon>Alphaproteobacteria</taxon>
        <taxon>Rhodobacterales</taxon>
        <taxon>Roseobacteraceae</taxon>
        <taxon>Sulfitobacter</taxon>
    </lineage>
</organism>
<dbReference type="STRING" id="1917485.BOO69_10800"/>
<dbReference type="OrthoDB" id="7790108at2"/>
<evidence type="ECO:0000256" key="3">
    <source>
        <dbReference type="ARBA" id="ARBA00023163"/>
    </source>
</evidence>
<keyword evidence="2" id="KW-0238">DNA-binding</keyword>
<dbReference type="KEGG" id="suam:BOO69_10800"/>
<keyword evidence="6" id="KW-1185">Reference proteome</keyword>
<dbReference type="GO" id="GO:0003677">
    <property type="term" value="F:DNA binding"/>
    <property type="evidence" value="ECO:0007669"/>
    <property type="project" value="UniProtKB-KW"/>
</dbReference>
<dbReference type="Pfam" id="PF01381">
    <property type="entry name" value="HTH_3"/>
    <property type="match status" value="1"/>
</dbReference>
<dbReference type="Gene3D" id="1.10.260.40">
    <property type="entry name" value="lambda repressor-like DNA-binding domains"/>
    <property type="match status" value="1"/>
</dbReference>
<sequence length="431" mass="46208">MPREGLTGSRIRERRVMASLKQADLARAIGISASYLNLIEHNKRRIGGKLLLDIAGALEVEPQTLTEGAEATLIAALREAAHEAGLSATEADRAEEFAGRFPGWAEVLAGTRRRIDTLEATVEALTDRLGHDPHLAASMHELLTTAAAIRSTASILVETKTLQPEWRDRFHANLNEDSGRLSASAQTLVAYLDAETGPEDAAGSPQEEVEAYLAANDFRFDALEGKGPFDDTIERMLVEEPSLRSPAARFIARLVLRQLARDGAALSLDRLRGALEEQGPDPVALARALDQPVGRVLRRLAALPELDAGLIVCDRAGAVTFRKSVDGFSVPRHGACCPLWPLFAALGQPGAIISQRISQLGRAQGLFQCYAVSEPMAPQGYNAPPLLQANMLLLPVPEGGTPGVPVGATCRICPQEHCVARREPSILSAGT</sequence>
<dbReference type="AlphaFoldDB" id="A0A1J0WI42"/>
<dbReference type="PANTHER" id="PTHR46797">
    <property type="entry name" value="HTH-TYPE TRANSCRIPTIONAL REGULATOR"/>
    <property type="match status" value="1"/>
</dbReference>
<feature type="domain" description="HTH cro/C1-type" evidence="4">
    <location>
        <begin position="11"/>
        <end position="65"/>
    </location>
</feature>
<dbReference type="InterPro" id="IPR010982">
    <property type="entry name" value="Lambda_DNA-bd_dom_sf"/>
</dbReference>
<dbReference type="Proteomes" id="UP000181897">
    <property type="component" value="Chromosome"/>
</dbReference>
<protein>
    <submittedName>
        <fullName evidence="5">Transcriptional regulator</fullName>
    </submittedName>
</protein>
<dbReference type="RefSeq" id="WP_071972185.1">
    <property type="nucleotide sequence ID" value="NZ_CP018076.1"/>
</dbReference>
<dbReference type="PROSITE" id="PS50943">
    <property type="entry name" value="HTH_CROC1"/>
    <property type="match status" value="1"/>
</dbReference>
<dbReference type="Pfam" id="PF09856">
    <property type="entry name" value="ScfRs"/>
    <property type="match status" value="1"/>
</dbReference>
<name>A0A1J0WI42_9RHOB</name>
<keyword evidence="3" id="KW-0804">Transcription</keyword>
<dbReference type="InterPro" id="IPR050807">
    <property type="entry name" value="TransReg_Diox_bact_type"/>
</dbReference>
<dbReference type="SUPFAM" id="SSF47413">
    <property type="entry name" value="lambda repressor-like DNA-binding domains"/>
    <property type="match status" value="1"/>
</dbReference>